<evidence type="ECO:0000313" key="5">
    <source>
        <dbReference type="EMBL" id="CAF1603574.1"/>
    </source>
</evidence>
<dbReference type="Gene3D" id="1.20.120.1080">
    <property type="match status" value="1"/>
</dbReference>
<dbReference type="EMBL" id="CAJOBA010075103">
    <property type="protein sequence ID" value="CAF4413376.1"/>
    <property type="molecule type" value="Genomic_DNA"/>
</dbReference>
<dbReference type="AlphaFoldDB" id="A0A8S2VX50"/>
<organism evidence="6 7">
    <name type="scientific">Didymodactylos carnosus</name>
    <dbReference type="NCBI Taxonomy" id="1234261"/>
    <lineage>
        <taxon>Eukaryota</taxon>
        <taxon>Metazoa</taxon>
        <taxon>Spiralia</taxon>
        <taxon>Gnathifera</taxon>
        <taxon>Rotifera</taxon>
        <taxon>Eurotatoria</taxon>
        <taxon>Bdelloidea</taxon>
        <taxon>Philodinida</taxon>
        <taxon>Philodinidae</taxon>
        <taxon>Didymodactylos</taxon>
    </lineage>
</organism>
<accession>A0A8S2VX50</accession>
<keyword evidence="1" id="KW-0547">Nucleotide-binding</keyword>
<keyword evidence="4" id="KW-0067">ATP-binding</keyword>
<comment type="caution">
    <text evidence="6">The sequence shown here is derived from an EMBL/GenBank/DDBJ whole genome shotgun (WGS) entry which is preliminary data.</text>
</comment>
<dbReference type="GO" id="GO:0016787">
    <property type="term" value="F:hydrolase activity"/>
    <property type="evidence" value="ECO:0007669"/>
    <property type="project" value="UniProtKB-KW"/>
</dbReference>
<reference evidence="6" key="1">
    <citation type="submission" date="2021-02" db="EMBL/GenBank/DDBJ databases">
        <authorList>
            <person name="Nowell W R."/>
        </authorList>
    </citation>
    <scope>NUCLEOTIDE SEQUENCE</scope>
</reference>
<dbReference type="Proteomes" id="UP000677228">
    <property type="component" value="Unassembled WGS sequence"/>
</dbReference>
<dbReference type="PANTHER" id="PTHR18934:SF99">
    <property type="entry name" value="ATP-DEPENDENT RNA HELICASE DHX37-RELATED"/>
    <property type="match status" value="1"/>
</dbReference>
<dbReference type="EMBL" id="CAJNOK010051224">
    <property type="protein sequence ID" value="CAF1603574.1"/>
    <property type="molecule type" value="Genomic_DNA"/>
</dbReference>
<dbReference type="GO" id="GO:0005524">
    <property type="term" value="F:ATP binding"/>
    <property type="evidence" value="ECO:0007669"/>
    <property type="project" value="UniProtKB-KW"/>
</dbReference>
<keyword evidence="2" id="KW-0378">Hydrolase</keyword>
<dbReference type="PANTHER" id="PTHR18934">
    <property type="entry name" value="ATP-DEPENDENT RNA HELICASE"/>
    <property type="match status" value="1"/>
</dbReference>
<evidence type="ECO:0000256" key="2">
    <source>
        <dbReference type="ARBA" id="ARBA00022801"/>
    </source>
</evidence>
<keyword evidence="3" id="KW-0347">Helicase</keyword>
<dbReference type="GO" id="GO:0004386">
    <property type="term" value="F:helicase activity"/>
    <property type="evidence" value="ECO:0007669"/>
    <property type="project" value="UniProtKB-KW"/>
</dbReference>
<proteinExistence type="predicted"/>
<evidence type="ECO:0000313" key="6">
    <source>
        <dbReference type="EMBL" id="CAF4413376.1"/>
    </source>
</evidence>
<dbReference type="Proteomes" id="UP000682733">
    <property type="component" value="Unassembled WGS sequence"/>
</dbReference>
<name>A0A8S2VX50_9BILA</name>
<dbReference type="SUPFAM" id="SSF52540">
    <property type="entry name" value="P-loop containing nucleoside triphosphate hydrolases"/>
    <property type="match status" value="1"/>
</dbReference>
<gene>
    <name evidence="5" type="ORF">OVA965_LOCUS42248</name>
    <name evidence="6" type="ORF">TMI583_LOCUS44093</name>
</gene>
<protein>
    <submittedName>
        <fullName evidence="6">Uncharacterized protein</fullName>
    </submittedName>
</protein>
<evidence type="ECO:0000256" key="4">
    <source>
        <dbReference type="ARBA" id="ARBA00022840"/>
    </source>
</evidence>
<dbReference type="GO" id="GO:0003723">
    <property type="term" value="F:RNA binding"/>
    <property type="evidence" value="ECO:0007669"/>
    <property type="project" value="TreeGrafter"/>
</dbReference>
<sequence length="115" mass="13393">MRCNQLPSIENWSSHEKFGEEFQLFQCYHLYTVVTYESMNECSHPEIICIQPTLAILKLKNFGIDSVELFEWLEPSPLGRIREAHQTLIWLKALNDNNSLTDLSRNMSHLGVDPK</sequence>
<dbReference type="InterPro" id="IPR027417">
    <property type="entry name" value="P-loop_NTPase"/>
</dbReference>
<evidence type="ECO:0000313" key="7">
    <source>
        <dbReference type="Proteomes" id="UP000682733"/>
    </source>
</evidence>
<evidence type="ECO:0000256" key="3">
    <source>
        <dbReference type="ARBA" id="ARBA00022806"/>
    </source>
</evidence>
<evidence type="ECO:0000256" key="1">
    <source>
        <dbReference type="ARBA" id="ARBA00022741"/>
    </source>
</evidence>